<keyword evidence="1" id="KW-0378">Hydrolase</keyword>
<evidence type="ECO:0000259" key="2">
    <source>
        <dbReference type="Pfam" id="PF05970"/>
    </source>
</evidence>
<dbReference type="Pfam" id="PF05970">
    <property type="entry name" value="PIF1"/>
    <property type="match status" value="1"/>
</dbReference>
<dbReference type="GO" id="GO:0006281">
    <property type="term" value="P:DNA repair"/>
    <property type="evidence" value="ECO:0007669"/>
    <property type="project" value="UniProtKB-KW"/>
</dbReference>
<comment type="caution">
    <text evidence="3">The sequence shown here is derived from an EMBL/GenBank/DDBJ whole genome shotgun (WGS) entry which is preliminary data.</text>
</comment>
<dbReference type="GO" id="GO:0016787">
    <property type="term" value="F:hydrolase activity"/>
    <property type="evidence" value="ECO:0007669"/>
    <property type="project" value="UniProtKB-KW"/>
</dbReference>
<comment type="similarity">
    <text evidence="1">Belongs to the helicase family.</text>
</comment>
<keyword evidence="1 3" id="KW-0347">Helicase</keyword>
<name>A0A8X6VBH0_TRICX</name>
<proteinExistence type="inferred from homology"/>
<dbReference type="PANTHER" id="PTHR10492:SF57">
    <property type="entry name" value="ATP-DEPENDENT DNA HELICASE"/>
    <property type="match status" value="1"/>
</dbReference>
<feature type="domain" description="DNA helicase Pif1-like DEAD-box helicase" evidence="2">
    <location>
        <begin position="131"/>
        <end position="341"/>
    </location>
</feature>
<dbReference type="PANTHER" id="PTHR10492">
    <property type="match status" value="1"/>
</dbReference>
<dbReference type="Gene3D" id="3.40.50.300">
    <property type="entry name" value="P-loop containing nucleotide triphosphate hydrolases"/>
    <property type="match status" value="1"/>
</dbReference>
<keyword evidence="1" id="KW-0067">ATP-binding</keyword>
<protein>
    <recommendedName>
        <fullName evidence="1">ATP-dependent DNA helicase</fullName>
        <ecNumber evidence="1">5.6.2.3</ecNumber>
    </recommendedName>
</protein>
<dbReference type="Proteomes" id="UP000887159">
    <property type="component" value="Unassembled WGS sequence"/>
</dbReference>
<keyword evidence="1" id="KW-0547">Nucleotide-binding</keyword>
<dbReference type="SUPFAM" id="SSF52540">
    <property type="entry name" value="P-loop containing nucleoside triphosphate hydrolases"/>
    <property type="match status" value="1"/>
</dbReference>
<keyword evidence="1" id="KW-0233">DNA recombination</keyword>
<comment type="catalytic activity">
    <reaction evidence="1">
        <text>ATP + H2O = ADP + phosphate + H(+)</text>
        <dbReference type="Rhea" id="RHEA:13065"/>
        <dbReference type="ChEBI" id="CHEBI:15377"/>
        <dbReference type="ChEBI" id="CHEBI:15378"/>
        <dbReference type="ChEBI" id="CHEBI:30616"/>
        <dbReference type="ChEBI" id="CHEBI:43474"/>
        <dbReference type="ChEBI" id="CHEBI:456216"/>
        <dbReference type="EC" id="5.6.2.3"/>
    </reaction>
</comment>
<dbReference type="GO" id="GO:0005524">
    <property type="term" value="F:ATP binding"/>
    <property type="evidence" value="ECO:0007669"/>
    <property type="project" value="UniProtKB-KW"/>
</dbReference>
<keyword evidence="4" id="KW-1185">Reference proteome</keyword>
<dbReference type="GO" id="GO:0006310">
    <property type="term" value="P:DNA recombination"/>
    <property type="evidence" value="ECO:0007669"/>
    <property type="project" value="UniProtKB-KW"/>
</dbReference>
<dbReference type="InterPro" id="IPR010285">
    <property type="entry name" value="DNA_helicase_pif1-like_DEAD"/>
</dbReference>
<dbReference type="GO" id="GO:0043139">
    <property type="term" value="F:5'-3' DNA helicase activity"/>
    <property type="evidence" value="ECO:0007669"/>
    <property type="project" value="UniProtKB-EC"/>
</dbReference>
<evidence type="ECO:0000313" key="4">
    <source>
        <dbReference type="Proteomes" id="UP000887159"/>
    </source>
</evidence>
<reference evidence="3" key="1">
    <citation type="submission" date="2020-08" db="EMBL/GenBank/DDBJ databases">
        <title>Multicomponent nature underlies the extraordinary mechanical properties of spider dragline silk.</title>
        <authorList>
            <person name="Kono N."/>
            <person name="Nakamura H."/>
            <person name="Mori M."/>
            <person name="Yoshida Y."/>
            <person name="Ohtoshi R."/>
            <person name="Malay A.D."/>
            <person name="Moran D.A.P."/>
            <person name="Tomita M."/>
            <person name="Numata K."/>
            <person name="Arakawa K."/>
        </authorList>
    </citation>
    <scope>NUCLEOTIDE SEQUENCE</scope>
</reference>
<organism evidence="3 4">
    <name type="scientific">Trichonephila clavipes</name>
    <name type="common">Golden silk orbweaver</name>
    <name type="synonym">Nephila clavipes</name>
    <dbReference type="NCBI Taxonomy" id="2585209"/>
    <lineage>
        <taxon>Eukaryota</taxon>
        <taxon>Metazoa</taxon>
        <taxon>Ecdysozoa</taxon>
        <taxon>Arthropoda</taxon>
        <taxon>Chelicerata</taxon>
        <taxon>Arachnida</taxon>
        <taxon>Araneae</taxon>
        <taxon>Araneomorphae</taxon>
        <taxon>Entelegynae</taxon>
        <taxon>Araneoidea</taxon>
        <taxon>Nephilidae</taxon>
        <taxon>Trichonephila</taxon>
    </lineage>
</organism>
<dbReference type="EC" id="5.6.2.3" evidence="1"/>
<dbReference type="AlphaFoldDB" id="A0A8X6VBH0"/>
<evidence type="ECO:0000313" key="3">
    <source>
        <dbReference type="EMBL" id="GFY00050.1"/>
    </source>
</evidence>
<dbReference type="InterPro" id="IPR027417">
    <property type="entry name" value="P-loop_NTPase"/>
</dbReference>
<keyword evidence="1" id="KW-0234">DNA repair</keyword>
<keyword evidence="1" id="KW-0227">DNA damage</keyword>
<gene>
    <name evidence="3" type="primary">AVEN_217941_1</name>
    <name evidence="3" type="ORF">TNCV_1341481</name>
</gene>
<dbReference type="EMBL" id="BMAU01021216">
    <property type="protein sequence ID" value="GFY00050.1"/>
    <property type="molecule type" value="Genomic_DNA"/>
</dbReference>
<accession>A0A8X6VBH0</accession>
<comment type="cofactor">
    <cofactor evidence="1">
        <name>Mg(2+)</name>
        <dbReference type="ChEBI" id="CHEBI:18420"/>
    </cofactor>
</comment>
<sequence>MMTSFKEACRARNLLEDDGEWRNCLREACSFQMPSKLKQLFTFICVFCSPSSPLALWEEFKSYLCEDFEFHTSVHQSVDLALHNIADQLHAHNMTLMSIGLPEPAISHAYVETDSYNLEAERQEEERLMSMLNPEQRTIFDAVIRAIQDVDEGPPKAFCVNAFAGSGKSFLSNAIIHSVRGLGKIVVPVAWTGISAIILEGDRTAHSRFKLPVPILDNSSCAVRHNTKEGHFHKAAKIIIWDECTMTPHHALSAVDRLFRNLMGLDVPFGGKVFVLDGDWRQILPVAVHANRTAIVDTCLKNSPLWSSFKQFSLIRNMRTEPHEQDFASRLLHIGNGTLKNDCQLGEDIVEIPEESVVRESIVEEIFGSSGFDTENLSGKAILCPKNEDSLKINEQVLARFPGAIMLHISVQTALFPKTTKNRTIFNWISSME</sequence>
<evidence type="ECO:0000256" key="1">
    <source>
        <dbReference type="RuleBase" id="RU363044"/>
    </source>
</evidence>
<dbReference type="GO" id="GO:0000723">
    <property type="term" value="P:telomere maintenance"/>
    <property type="evidence" value="ECO:0007669"/>
    <property type="project" value="InterPro"/>
</dbReference>